<gene>
    <name evidence="2" type="ORF">SAMN05444409_1508</name>
</gene>
<dbReference type="GO" id="GO:0016779">
    <property type="term" value="F:nucleotidyltransferase activity"/>
    <property type="evidence" value="ECO:0007669"/>
    <property type="project" value="InterPro"/>
</dbReference>
<organism evidence="2 3">
    <name type="scientific">Epilithonimonas zeae</name>
    <dbReference type="NCBI Taxonomy" id="1416779"/>
    <lineage>
        <taxon>Bacteria</taxon>
        <taxon>Pseudomonadati</taxon>
        <taxon>Bacteroidota</taxon>
        <taxon>Flavobacteriia</taxon>
        <taxon>Flavobacteriales</taxon>
        <taxon>Weeksellaceae</taxon>
        <taxon>Chryseobacterium group</taxon>
        <taxon>Epilithonimonas</taxon>
    </lineage>
</organism>
<dbReference type="CDD" id="cd05400">
    <property type="entry name" value="NT_2-5OAS_ClassI-CCAase"/>
    <property type="match status" value="1"/>
</dbReference>
<evidence type="ECO:0008006" key="4">
    <source>
        <dbReference type="Google" id="ProtNLM"/>
    </source>
</evidence>
<dbReference type="EMBL" id="FSRK01000001">
    <property type="protein sequence ID" value="SIN99398.1"/>
    <property type="molecule type" value="Genomic_DNA"/>
</dbReference>
<evidence type="ECO:0000256" key="1">
    <source>
        <dbReference type="ARBA" id="ARBA00023118"/>
    </source>
</evidence>
<proteinExistence type="predicted"/>
<sequence length="396" mass="46534">MKNFYDDFQLQREDILARIAQKLELDTTRREKMEQSYKAVSDWLDKDEGFFKGKNIDIYAHGSVRIYTTVRPLNNDDFDLDIVLHLNHLYSSYSPQQIYKELIRRLKENDNYSRMLEQKNRCARLNYAGNFHMDILPGCIITVINPNKLHVPDKKLSNWTPTNPKDYSEWFLERANSVIAPVLEGYFRKAFSEGIMLKAETEDLPNESFYTKKPLQRAVQLIKRQRDIYFENMPEYRTSSIILTTLAAQLYSGEDTIYGTIDNIINKIILQLNGQKRIKVLNPIMLEEDFSEKWDTEPILYEYFKKFIADFYIHWQTLKQDLSKSADTYDLLFGAKESIYKDVLIKQTRLFSKISDDKLIKTSGIILGGNALTDRYGNINTEKGIQNERHRDFGDI</sequence>
<protein>
    <recommendedName>
        <fullName evidence="4">Nucleotidyltransferase</fullName>
    </recommendedName>
</protein>
<evidence type="ECO:0000313" key="2">
    <source>
        <dbReference type="EMBL" id="SIN99398.1"/>
    </source>
</evidence>
<name>A0A1N6FVV8_9FLAO</name>
<dbReference type="AlphaFoldDB" id="A0A1N6FVV8"/>
<dbReference type="InterPro" id="IPR043519">
    <property type="entry name" value="NT_sf"/>
</dbReference>
<dbReference type="InterPro" id="IPR006116">
    <property type="entry name" value="NT_2-5OAS_ClassI-CCAase"/>
</dbReference>
<keyword evidence="1" id="KW-0051">Antiviral defense</keyword>
<evidence type="ECO:0000313" key="3">
    <source>
        <dbReference type="Proteomes" id="UP000185207"/>
    </source>
</evidence>
<dbReference type="GO" id="GO:0051607">
    <property type="term" value="P:defense response to virus"/>
    <property type="evidence" value="ECO:0007669"/>
    <property type="project" value="UniProtKB-KW"/>
</dbReference>
<keyword evidence="3" id="KW-1185">Reference proteome</keyword>
<dbReference type="RefSeq" id="WP_074234288.1">
    <property type="nucleotide sequence ID" value="NZ_FSRK01000001.1"/>
</dbReference>
<dbReference type="Proteomes" id="UP000185207">
    <property type="component" value="Unassembled WGS sequence"/>
</dbReference>
<dbReference type="Pfam" id="PF18144">
    <property type="entry name" value="SMODS"/>
    <property type="match status" value="1"/>
</dbReference>
<accession>A0A1N6FVV8</accession>
<dbReference type="STRING" id="1416779.SAMN05444409_1508"/>
<dbReference type="OrthoDB" id="1118920at2"/>
<dbReference type="SUPFAM" id="SSF81301">
    <property type="entry name" value="Nucleotidyltransferase"/>
    <property type="match status" value="1"/>
</dbReference>
<reference evidence="3" key="1">
    <citation type="submission" date="2016-11" db="EMBL/GenBank/DDBJ databases">
        <authorList>
            <person name="Varghese N."/>
            <person name="Submissions S."/>
        </authorList>
    </citation>
    <scope>NUCLEOTIDE SEQUENCE [LARGE SCALE GENOMIC DNA]</scope>
    <source>
        <strain evidence="3">DSM 27623</strain>
    </source>
</reference>